<accession>A0A2G5PE59</accession>
<dbReference type="Proteomes" id="UP000230551">
    <property type="component" value="Unassembled WGS sequence"/>
</dbReference>
<feature type="transmembrane region" description="Helical" evidence="1">
    <location>
        <begin position="52"/>
        <end position="74"/>
    </location>
</feature>
<keyword evidence="1" id="KW-0472">Membrane</keyword>
<reference evidence="2 3" key="1">
    <citation type="journal article" date="2017" name="Infect. Genet. Evol.">
        <title>The new phylogeny of the genus Mycobacterium: The old and the news.</title>
        <authorList>
            <person name="Tortoli E."/>
            <person name="Fedrizzi T."/>
            <person name="Meehan C.J."/>
            <person name="Trovato A."/>
            <person name="Grottola A."/>
            <person name="Giacobazzi E."/>
            <person name="Serpini G.F."/>
            <person name="Tagliazucchi S."/>
            <person name="Fabio A."/>
            <person name="Bettua C."/>
            <person name="Bertorelli R."/>
            <person name="Frascaro F."/>
            <person name="De Sanctis V."/>
            <person name="Pecorari M."/>
            <person name="Jousson O."/>
            <person name="Segata N."/>
            <person name="Cirillo D.M."/>
        </authorList>
    </citation>
    <scope>NUCLEOTIDE SEQUENCE [LARGE SCALE GENOMIC DNA]</scope>
    <source>
        <strain evidence="2 3">CIP1034565</strain>
    </source>
</reference>
<keyword evidence="1" id="KW-1133">Transmembrane helix</keyword>
<proteinExistence type="predicted"/>
<dbReference type="OrthoDB" id="368920at2"/>
<dbReference type="RefSeq" id="WP_090591917.1">
    <property type="nucleotide sequence ID" value="NZ_CP104302.1"/>
</dbReference>
<name>A0A2G5PE59_9MYCO</name>
<gene>
    <name evidence="2" type="ORF">CQY22_005710</name>
</gene>
<keyword evidence="3" id="KW-1185">Reference proteome</keyword>
<evidence type="ECO:0000256" key="1">
    <source>
        <dbReference type="SAM" id="Phobius"/>
    </source>
</evidence>
<protein>
    <submittedName>
        <fullName evidence="2">Uncharacterized protein</fullName>
    </submittedName>
</protein>
<dbReference type="STRING" id="85968.GCA_900073015_03260"/>
<dbReference type="EMBL" id="PDCN02000004">
    <property type="protein sequence ID" value="PIB76597.1"/>
    <property type="molecule type" value="Genomic_DNA"/>
</dbReference>
<comment type="caution">
    <text evidence="2">The sequence shown here is derived from an EMBL/GenBank/DDBJ whole genome shotgun (WGS) entry which is preliminary data.</text>
</comment>
<feature type="transmembrane region" description="Helical" evidence="1">
    <location>
        <begin position="16"/>
        <end position="40"/>
    </location>
</feature>
<keyword evidence="1" id="KW-0812">Transmembrane</keyword>
<sequence>MYRIWQWTWDRYAAHYHWAVAAVLFPITLPVYCLWSFLIVSVEGSGQYVKAAVITVGLALLVHLWIGFGGRWWAAGSFPAVYRLLAWLP</sequence>
<organism evidence="2 3">
    <name type="scientific">Mycolicibacterium brumae</name>
    <dbReference type="NCBI Taxonomy" id="85968"/>
    <lineage>
        <taxon>Bacteria</taxon>
        <taxon>Bacillati</taxon>
        <taxon>Actinomycetota</taxon>
        <taxon>Actinomycetes</taxon>
        <taxon>Mycobacteriales</taxon>
        <taxon>Mycobacteriaceae</taxon>
        <taxon>Mycolicibacterium</taxon>
    </lineage>
</organism>
<dbReference type="AlphaFoldDB" id="A0A2G5PE59"/>
<evidence type="ECO:0000313" key="2">
    <source>
        <dbReference type="EMBL" id="PIB76597.1"/>
    </source>
</evidence>
<evidence type="ECO:0000313" key="3">
    <source>
        <dbReference type="Proteomes" id="UP000230551"/>
    </source>
</evidence>